<dbReference type="RefSeq" id="WP_085120455.1">
    <property type="nucleotide sequence ID" value="NZ_FWZX01000001.1"/>
</dbReference>
<dbReference type="GO" id="GO:0051537">
    <property type="term" value="F:2 iron, 2 sulfur cluster binding"/>
    <property type="evidence" value="ECO:0007669"/>
    <property type="project" value="UniProtKB-KW"/>
</dbReference>
<evidence type="ECO:0000256" key="6">
    <source>
        <dbReference type="ARBA" id="ARBA00034078"/>
    </source>
</evidence>
<feature type="binding site" evidence="7">
    <location>
        <position position="127"/>
    </location>
    <ligand>
        <name>[2Fe-2S] cluster</name>
        <dbReference type="ChEBI" id="CHEBI:190135"/>
    </ligand>
</feature>
<comment type="similarity">
    <text evidence="1">Belongs to the complex I 24 kDa subunit family.</text>
</comment>
<keyword evidence="2 7" id="KW-0001">2Fe-2S</keyword>
<dbReference type="Gene3D" id="1.10.10.1590">
    <property type="entry name" value="NADH-quinone oxidoreductase subunit E"/>
    <property type="match status" value="1"/>
</dbReference>
<dbReference type="InterPro" id="IPR036249">
    <property type="entry name" value="Thioredoxin-like_sf"/>
</dbReference>
<dbReference type="Proteomes" id="UP000192917">
    <property type="component" value="Unassembled WGS sequence"/>
</dbReference>
<evidence type="ECO:0000313" key="9">
    <source>
        <dbReference type="Proteomes" id="UP000192917"/>
    </source>
</evidence>
<organism evidence="8 9">
    <name type="scientific">Tistlia consotensis USBA 355</name>
    <dbReference type="NCBI Taxonomy" id="560819"/>
    <lineage>
        <taxon>Bacteria</taxon>
        <taxon>Pseudomonadati</taxon>
        <taxon>Pseudomonadota</taxon>
        <taxon>Alphaproteobacteria</taxon>
        <taxon>Rhodospirillales</taxon>
        <taxon>Rhodovibrionaceae</taxon>
        <taxon>Tistlia</taxon>
    </lineage>
</organism>
<dbReference type="InterPro" id="IPR028431">
    <property type="entry name" value="NADP_DH_HndA-like"/>
</dbReference>
<evidence type="ECO:0000313" key="8">
    <source>
        <dbReference type="EMBL" id="SME88361.1"/>
    </source>
</evidence>
<dbReference type="InterPro" id="IPR041921">
    <property type="entry name" value="NuoE_N"/>
</dbReference>
<keyword evidence="3 7" id="KW-0479">Metal-binding</keyword>
<evidence type="ECO:0000256" key="1">
    <source>
        <dbReference type="ARBA" id="ARBA00010643"/>
    </source>
</evidence>
<dbReference type="EMBL" id="FWZX01000001">
    <property type="protein sequence ID" value="SME88361.1"/>
    <property type="molecule type" value="Genomic_DNA"/>
</dbReference>
<accession>A0A1Y6B437</accession>
<evidence type="ECO:0000256" key="7">
    <source>
        <dbReference type="PIRSR" id="PIRSR000216-1"/>
    </source>
</evidence>
<dbReference type="Gene3D" id="3.40.30.10">
    <property type="entry name" value="Glutaredoxin"/>
    <property type="match status" value="1"/>
</dbReference>
<keyword evidence="5 7" id="KW-0411">Iron-sulfur</keyword>
<dbReference type="STRING" id="560819.SAMN05428998_10187"/>
<feature type="binding site" evidence="7">
    <location>
        <position position="87"/>
    </location>
    <ligand>
        <name>[2Fe-2S] cluster</name>
        <dbReference type="ChEBI" id="CHEBI:190135"/>
    </ligand>
</feature>
<evidence type="ECO:0000256" key="5">
    <source>
        <dbReference type="ARBA" id="ARBA00023014"/>
    </source>
</evidence>
<dbReference type="PANTHER" id="PTHR43342:SF2">
    <property type="entry name" value="POTENTIAL NAD-REDUCING HYDROGENASE SUBUNIT"/>
    <property type="match status" value="1"/>
</dbReference>
<dbReference type="GO" id="GO:0016491">
    <property type="term" value="F:oxidoreductase activity"/>
    <property type="evidence" value="ECO:0007669"/>
    <property type="project" value="InterPro"/>
</dbReference>
<name>A0A1Y6B437_9PROT</name>
<comment type="cofactor">
    <cofactor evidence="7">
        <name>[2Fe-2S] cluster</name>
        <dbReference type="ChEBI" id="CHEBI:190135"/>
    </cofactor>
    <text evidence="7">Binds 1 [2Fe-2S] cluster.</text>
</comment>
<evidence type="ECO:0000256" key="4">
    <source>
        <dbReference type="ARBA" id="ARBA00023004"/>
    </source>
</evidence>
<keyword evidence="9" id="KW-1185">Reference proteome</keyword>
<dbReference type="AlphaFoldDB" id="A0A1Y6B437"/>
<dbReference type="PANTHER" id="PTHR43342">
    <property type="entry name" value="NADH-QUINONE OXIDOREDUCTASE, E SUBUNIT"/>
    <property type="match status" value="1"/>
</dbReference>
<dbReference type="PIRSF" id="PIRSF000216">
    <property type="entry name" value="NADH_DH_24kDa"/>
    <property type="match status" value="1"/>
</dbReference>
<gene>
    <name evidence="8" type="ORF">SAMN05428998_10187</name>
</gene>
<keyword evidence="4 7" id="KW-0408">Iron</keyword>
<evidence type="ECO:0000256" key="3">
    <source>
        <dbReference type="ARBA" id="ARBA00022723"/>
    </source>
</evidence>
<comment type="cofactor">
    <cofactor evidence="6">
        <name>[2Fe-2S] cluster</name>
        <dbReference type="ChEBI" id="CHEBI:190135"/>
    </cofactor>
</comment>
<evidence type="ECO:0000256" key="2">
    <source>
        <dbReference type="ARBA" id="ARBA00022714"/>
    </source>
</evidence>
<protein>
    <submittedName>
        <fullName evidence="8">Formate dehydrogenase gamma subunit</fullName>
    </submittedName>
</protein>
<feature type="binding site" evidence="7">
    <location>
        <position position="131"/>
    </location>
    <ligand>
        <name>[2Fe-2S] cluster</name>
        <dbReference type="ChEBI" id="CHEBI:190135"/>
    </ligand>
</feature>
<proteinExistence type="inferred from homology"/>
<dbReference type="InterPro" id="IPR002023">
    <property type="entry name" value="NuoE-like"/>
</dbReference>
<dbReference type="SUPFAM" id="SSF52833">
    <property type="entry name" value="Thioredoxin-like"/>
    <property type="match status" value="1"/>
</dbReference>
<dbReference type="Pfam" id="PF01257">
    <property type="entry name" value="2Fe-2S_thioredx"/>
    <property type="match status" value="1"/>
</dbReference>
<reference evidence="8 9" key="1">
    <citation type="submission" date="2017-04" db="EMBL/GenBank/DDBJ databases">
        <authorList>
            <person name="Afonso C.L."/>
            <person name="Miller P.J."/>
            <person name="Scott M.A."/>
            <person name="Spackman E."/>
            <person name="Goraichik I."/>
            <person name="Dimitrov K.M."/>
            <person name="Suarez D.L."/>
            <person name="Swayne D.E."/>
        </authorList>
    </citation>
    <scope>NUCLEOTIDE SEQUENCE [LARGE SCALE GENOMIC DNA]</scope>
    <source>
        <strain evidence="8 9">USBA 355</strain>
    </source>
</reference>
<sequence>MQADGATPADSLDTAVLRALCARHGDAPERLIEILHDLQELAGHVPEAALPVIAEALNLGRAEVHGVASFYHDFRRAPAGPVVVRLCRAEACQARGALALIDEALEQRGAALGETAADGVTLEAVYCLGNCALGPAGTVNGRLHGRLGADRLERLVAEAFAEEEAR</sequence>
<dbReference type="GO" id="GO:0046872">
    <property type="term" value="F:metal ion binding"/>
    <property type="evidence" value="ECO:0007669"/>
    <property type="project" value="UniProtKB-KW"/>
</dbReference>
<feature type="binding site" evidence="7">
    <location>
        <position position="92"/>
    </location>
    <ligand>
        <name>[2Fe-2S] cluster</name>
        <dbReference type="ChEBI" id="CHEBI:190135"/>
    </ligand>
</feature>